<dbReference type="InterPro" id="IPR029033">
    <property type="entry name" value="His_PPase_superfam"/>
</dbReference>
<dbReference type="PANTHER" id="PTHR48100">
    <property type="entry name" value="BROAD-SPECIFICITY PHOSPHATASE YOR283W-RELATED"/>
    <property type="match status" value="1"/>
</dbReference>
<dbReference type="GO" id="GO:0050278">
    <property type="term" value="F:sedoheptulose-bisphosphatase activity"/>
    <property type="evidence" value="ECO:0007669"/>
    <property type="project" value="TreeGrafter"/>
</dbReference>
<feature type="active site" description="Tele-phosphohistidine intermediate" evidence="1">
    <location>
        <position position="16"/>
    </location>
</feature>
<dbReference type="Pfam" id="PF00300">
    <property type="entry name" value="His_Phos_1"/>
    <property type="match status" value="1"/>
</dbReference>
<dbReference type="InterPro" id="IPR050275">
    <property type="entry name" value="PGM_Phosphatase"/>
</dbReference>
<dbReference type="PIRSF" id="PIRSF000709">
    <property type="entry name" value="6PFK_2-Ptase"/>
    <property type="match status" value="1"/>
</dbReference>
<dbReference type="GeneID" id="64572782"/>
<evidence type="ECO:0000256" key="1">
    <source>
        <dbReference type="PIRSR" id="PIRSR613078-1"/>
    </source>
</evidence>
<dbReference type="EMBL" id="CP063136">
    <property type="protein sequence ID" value="QOU21137.1"/>
    <property type="molecule type" value="Genomic_DNA"/>
</dbReference>
<dbReference type="Proteomes" id="UP000663131">
    <property type="component" value="Chromosome 8"/>
</dbReference>
<dbReference type="SUPFAM" id="SSF53254">
    <property type="entry name" value="Phosphoglycerate mutase-like"/>
    <property type="match status" value="1"/>
</dbReference>
<feature type="binding site" evidence="2">
    <location>
        <position position="74"/>
    </location>
    <ligand>
        <name>substrate</name>
    </ligand>
</feature>
<evidence type="ECO:0000313" key="3">
    <source>
        <dbReference type="EMBL" id="QOU21137.1"/>
    </source>
</evidence>
<feature type="binding site" evidence="2">
    <location>
        <begin position="104"/>
        <end position="107"/>
    </location>
    <ligand>
        <name>substrate</name>
    </ligand>
</feature>
<dbReference type="FunFam" id="3.40.50.1240:FF:000022">
    <property type="entry name" value="Phosphoglycerate mutase family protein"/>
    <property type="match status" value="1"/>
</dbReference>
<name>A0A871R301_DEKBR</name>
<dbReference type="SMART" id="SM00855">
    <property type="entry name" value="PGAM"/>
    <property type="match status" value="1"/>
</dbReference>
<organism evidence="3 4">
    <name type="scientific">Dekkera bruxellensis</name>
    <name type="common">Brettanomyces custersii</name>
    <dbReference type="NCBI Taxonomy" id="5007"/>
    <lineage>
        <taxon>Eukaryota</taxon>
        <taxon>Fungi</taxon>
        <taxon>Dikarya</taxon>
        <taxon>Ascomycota</taxon>
        <taxon>Saccharomycotina</taxon>
        <taxon>Pichiomycetes</taxon>
        <taxon>Pichiales</taxon>
        <taxon>Pichiaceae</taxon>
        <taxon>Brettanomyces</taxon>
    </lineage>
</organism>
<dbReference type="InterPro" id="IPR013078">
    <property type="entry name" value="His_Pase_superF_clade-1"/>
</dbReference>
<dbReference type="Gene3D" id="3.40.50.1240">
    <property type="entry name" value="Phosphoglycerate mutase-like"/>
    <property type="match status" value="1"/>
</dbReference>
<dbReference type="PANTHER" id="PTHR48100:SF15">
    <property type="entry name" value="SEDOHEPTULOSE 1,7-BISPHOSPHATASE"/>
    <property type="match status" value="1"/>
</dbReference>
<dbReference type="GO" id="GO:0046390">
    <property type="term" value="P:ribose phosphate biosynthetic process"/>
    <property type="evidence" value="ECO:0007669"/>
    <property type="project" value="TreeGrafter"/>
</dbReference>
<evidence type="ECO:0000313" key="4">
    <source>
        <dbReference type="Proteomes" id="UP000663131"/>
    </source>
</evidence>
<dbReference type="RefSeq" id="XP_041137630.1">
    <property type="nucleotide sequence ID" value="XM_041279416.1"/>
</dbReference>
<evidence type="ECO:0008006" key="5">
    <source>
        <dbReference type="Google" id="ProtNLM"/>
    </source>
</evidence>
<proteinExistence type="predicted"/>
<reference evidence="3" key="2">
    <citation type="journal article" name="BMC Genomics">
        <title>New genome assemblies reveal patterns of domestication and adaptation across Brettanomyces (Dekkera) species.</title>
        <authorList>
            <person name="Roach M.J."/>
            <person name="Borneman A.R."/>
        </authorList>
    </citation>
    <scope>NUCLEOTIDE SEQUENCE</scope>
    <source>
        <strain evidence="3">UCD 2041</strain>
    </source>
</reference>
<sequence>MAIPKSRTPRLIIVRHGQTEWSKTGQYTSRTDIPLTDYGVKQMRSTGRVLIGYGSTNLIKPAELKLIICSPRKRALQTKDLLLESLPESQKLSIKTEIDEDVREWEYGDYEGLLTEEIKERRTKNNLPGGENWTIWPYGCENGENAEDVTKRVDRLIEKIRKIHKRAMDNNEFCDIMVVAHGHILRCLAARWVGRPINKNPQFMLDAGGVGVLSYQHHNINEPAIYLPEHSLFQLTRKVKACKCCLFP</sequence>
<protein>
    <recommendedName>
        <fullName evidence="5">Sedoheptulose 1,7-bisphosphatase</fullName>
    </recommendedName>
</protein>
<dbReference type="OrthoDB" id="4818801at2759"/>
<evidence type="ECO:0000256" key="2">
    <source>
        <dbReference type="PIRSR" id="PIRSR613078-2"/>
    </source>
</evidence>
<accession>A0A871R301</accession>
<gene>
    <name evidence="3" type="ORF">BRETT_000857</name>
</gene>
<dbReference type="KEGG" id="bbrx:BRETT_000857"/>
<dbReference type="AlphaFoldDB" id="A0A871R301"/>
<dbReference type="CDD" id="cd07067">
    <property type="entry name" value="HP_PGM_like"/>
    <property type="match status" value="1"/>
</dbReference>
<reference evidence="3" key="1">
    <citation type="submission" date="2020-10" db="EMBL/GenBank/DDBJ databases">
        <authorList>
            <person name="Palmer J.M."/>
        </authorList>
    </citation>
    <scope>NUCLEOTIDE SEQUENCE</scope>
    <source>
        <strain evidence="3">UCD 2041</strain>
    </source>
</reference>
<feature type="active site" description="Proton donor/acceptor" evidence="1">
    <location>
        <position position="104"/>
    </location>
</feature>